<dbReference type="AlphaFoldDB" id="A0A5A7P6C9"/>
<dbReference type="EMBL" id="BKCP01002336">
    <property type="protein sequence ID" value="GER28191.1"/>
    <property type="molecule type" value="Genomic_DNA"/>
</dbReference>
<comment type="caution">
    <text evidence="1">The sequence shown here is derived from an EMBL/GenBank/DDBJ whole genome shotgun (WGS) entry which is preliminary data.</text>
</comment>
<reference evidence="2" key="1">
    <citation type="journal article" date="2019" name="Curr. Biol.">
        <title>Genome Sequence of Striga asiatica Provides Insight into the Evolution of Plant Parasitism.</title>
        <authorList>
            <person name="Yoshida S."/>
            <person name="Kim S."/>
            <person name="Wafula E.K."/>
            <person name="Tanskanen J."/>
            <person name="Kim Y.M."/>
            <person name="Honaas L."/>
            <person name="Yang Z."/>
            <person name="Spallek T."/>
            <person name="Conn C.E."/>
            <person name="Ichihashi Y."/>
            <person name="Cheong K."/>
            <person name="Cui S."/>
            <person name="Der J.P."/>
            <person name="Gundlach H."/>
            <person name="Jiao Y."/>
            <person name="Hori C."/>
            <person name="Ishida J.K."/>
            <person name="Kasahara H."/>
            <person name="Kiba T."/>
            <person name="Kim M.S."/>
            <person name="Koo N."/>
            <person name="Laohavisit A."/>
            <person name="Lee Y.H."/>
            <person name="Lumba S."/>
            <person name="McCourt P."/>
            <person name="Mortimer J.C."/>
            <person name="Mutuku J.M."/>
            <person name="Nomura T."/>
            <person name="Sasaki-Sekimoto Y."/>
            <person name="Seto Y."/>
            <person name="Wang Y."/>
            <person name="Wakatake T."/>
            <person name="Sakakibara H."/>
            <person name="Demura T."/>
            <person name="Yamaguchi S."/>
            <person name="Yoneyama K."/>
            <person name="Manabe R.I."/>
            <person name="Nelson D.C."/>
            <person name="Schulman A.H."/>
            <person name="Timko M.P."/>
            <person name="dePamphilis C.W."/>
            <person name="Choi D."/>
            <person name="Shirasu K."/>
        </authorList>
    </citation>
    <scope>NUCLEOTIDE SEQUENCE [LARGE SCALE GENOMIC DNA]</scope>
    <source>
        <strain evidence="2">cv. UVA1</strain>
    </source>
</reference>
<protein>
    <submittedName>
        <fullName evidence="1">Plastid transcriptionally active 16</fullName>
    </submittedName>
</protein>
<accession>A0A5A7P6C9</accession>
<dbReference type="Proteomes" id="UP000325081">
    <property type="component" value="Unassembled WGS sequence"/>
</dbReference>
<gene>
    <name evidence="1" type="ORF">STAS_03972</name>
</gene>
<organism evidence="1 2">
    <name type="scientific">Striga asiatica</name>
    <name type="common">Asiatic witchweed</name>
    <name type="synonym">Buchnera asiatica</name>
    <dbReference type="NCBI Taxonomy" id="4170"/>
    <lineage>
        <taxon>Eukaryota</taxon>
        <taxon>Viridiplantae</taxon>
        <taxon>Streptophyta</taxon>
        <taxon>Embryophyta</taxon>
        <taxon>Tracheophyta</taxon>
        <taxon>Spermatophyta</taxon>
        <taxon>Magnoliopsida</taxon>
        <taxon>eudicotyledons</taxon>
        <taxon>Gunneridae</taxon>
        <taxon>Pentapetalae</taxon>
        <taxon>asterids</taxon>
        <taxon>lamiids</taxon>
        <taxon>Lamiales</taxon>
        <taxon>Orobanchaceae</taxon>
        <taxon>Buchnereae</taxon>
        <taxon>Striga</taxon>
    </lineage>
</organism>
<name>A0A5A7P6C9_STRAF</name>
<proteinExistence type="predicted"/>
<sequence>MLILRAPQDCTHKVRHSEHPSEKITTSPRGLALSLAVSLDACILTRIKTSDEVVEDEADHGDANWIPCVAEMLEEVTETTESLGRRRAEMLEEFPLPKSFNLVSPHQTQINNTKRRKSTPLSSPKLRIFSLQLHFVSNLPEKDA</sequence>
<evidence type="ECO:0000313" key="2">
    <source>
        <dbReference type="Proteomes" id="UP000325081"/>
    </source>
</evidence>
<keyword evidence="2" id="KW-1185">Reference proteome</keyword>
<evidence type="ECO:0000313" key="1">
    <source>
        <dbReference type="EMBL" id="GER28191.1"/>
    </source>
</evidence>